<dbReference type="EC" id="2.7.10.2" evidence="17"/>
<feature type="transmembrane region" description="Helical" evidence="15">
    <location>
        <begin position="42"/>
        <end position="61"/>
    </location>
</feature>
<dbReference type="GO" id="GO:0005886">
    <property type="term" value="C:plasma membrane"/>
    <property type="evidence" value="ECO:0007669"/>
    <property type="project" value="UniProtKB-SubCell"/>
</dbReference>
<keyword evidence="18" id="KW-1185">Reference proteome</keyword>
<dbReference type="AlphaFoldDB" id="A0A371K0I5"/>
<gene>
    <name evidence="17" type="ORF">DX914_14445</name>
</gene>
<dbReference type="SMART" id="SM00382">
    <property type="entry name" value="AAA"/>
    <property type="match status" value="1"/>
</dbReference>
<feature type="transmembrane region" description="Helical" evidence="15">
    <location>
        <begin position="458"/>
        <end position="478"/>
    </location>
</feature>
<keyword evidence="6 15" id="KW-0812">Transmembrane</keyword>
<dbReference type="Gene3D" id="3.40.50.300">
    <property type="entry name" value="P-loop containing nucleotide triphosphate hydrolases"/>
    <property type="match status" value="1"/>
</dbReference>
<dbReference type="InterPro" id="IPR003856">
    <property type="entry name" value="LPS_length_determ_N"/>
</dbReference>
<organism evidence="17 18">
    <name type="scientific">Lysobacter silvisoli</name>
    <dbReference type="NCBI Taxonomy" id="2293254"/>
    <lineage>
        <taxon>Bacteria</taxon>
        <taxon>Pseudomonadati</taxon>
        <taxon>Pseudomonadota</taxon>
        <taxon>Gammaproteobacteria</taxon>
        <taxon>Lysobacterales</taxon>
        <taxon>Lysobacteraceae</taxon>
        <taxon>Lysobacter</taxon>
    </lineage>
</organism>
<comment type="similarity">
    <text evidence="2">Belongs to the etk/wzc family.</text>
</comment>
<keyword evidence="10 15" id="KW-1133">Transmembrane helix</keyword>
<dbReference type="OrthoDB" id="9775724at2"/>
<keyword evidence="8 17" id="KW-0418">Kinase</keyword>
<evidence type="ECO:0000256" key="10">
    <source>
        <dbReference type="ARBA" id="ARBA00022989"/>
    </source>
</evidence>
<evidence type="ECO:0000256" key="13">
    <source>
        <dbReference type="ARBA" id="ARBA00053015"/>
    </source>
</evidence>
<dbReference type="NCBIfam" id="TIGR01007">
    <property type="entry name" value="eps_fam"/>
    <property type="match status" value="1"/>
</dbReference>
<evidence type="ECO:0000256" key="8">
    <source>
        <dbReference type="ARBA" id="ARBA00022777"/>
    </source>
</evidence>
<keyword evidence="14" id="KW-0175">Coiled coil</keyword>
<dbReference type="SUPFAM" id="SSF52540">
    <property type="entry name" value="P-loop containing nucleoside triphosphate hydrolases"/>
    <property type="match status" value="1"/>
</dbReference>
<keyword evidence="12" id="KW-0829">Tyrosine-protein kinase</keyword>
<protein>
    <submittedName>
        <fullName evidence="17">Tyrosine-protein kinase</fullName>
        <ecNumber evidence="17">2.7.10.2</ecNumber>
    </submittedName>
</protein>
<dbReference type="PANTHER" id="PTHR32309:SF32">
    <property type="entry name" value="TYROSINE-PROTEIN KINASE ETK-RELATED"/>
    <property type="match status" value="1"/>
</dbReference>
<evidence type="ECO:0000256" key="2">
    <source>
        <dbReference type="ARBA" id="ARBA00008883"/>
    </source>
</evidence>
<dbReference type="Pfam" id="PF13807">
    <property type="entry name" value="GNVR"/>
    <property type="match status" value="1"/>
</dbReference>
<dbReference type="Pfam" id="PF02706">
    <property type="entry name" value="Wzz"/>
    <property type="match status" value="1"/>
</dbReference>
<dbReference type="GO" id="GO:0005524">
    <property type="term" value="F:ATP binding"/>
    <property type="evidence" value="ECO:0007669"/>
    <property type="project" value="UniProtKB-KW"/>
</dbReference>
<comment type="catalytic activity">
    <reaction evidence="13">
        <text>L-tyrosyl-[protein] + ATP = O-phospho-L-tyrosyl-[protein] + ADP + H(+)</text>
        <dbReference type="Rhea" id="RHEA:10596"/>
        <dbReference type="Rhea" id="RHEA-COMP:10136"/>
        <dbReference type="Rhea" id="RHEA-COMP:20101"/>
        <dbReference type="ChEBI" id="CHEBI:15378"/>
        <dbReference type="ChEBI" id="CHEBI:30616"/>
        <dbReference type="ChEBI" id="CHEBI:46858"/>
        <dbReference type="ChEBI" id="CHEBI:61978"/>
        <dbReference type="ChEBI" id="CHEBI:456216"/>
    </reaction>
</comment>
<dbReference type="CDD" id="cd05387">
    <property type="entry name" value="BY-kinase"/>
    <property type="match status" value="1"/>
</dbReference>
<sequence length="755" mass="81605">MATQLIPRSEVLQPIPITATANPREDDIDLPNLVSTLGAHKWTIAFGTLLFFLVAAAYVLLATPKYQATAVVQVESRPPSVPGVNGNGAAPLPPMDASPAATESQLLTSRRVLGEAMTRLDLDVSAQPMQLPVVGGVIARAQQRLQPGSLGQPWFGLNQYGWGGERIDVGALELPEALIDTPLQLQAGDAGRYTLFGPDGRELVQGRVGQPASANGVRMTIAELNARPGTRFQVRKFNPMAVMAALKNEITVSEQGRNSGVIALTYTHEDPIRAREVLDQITRAYVRQNVARNSAEAAKRLEFVSAQLPNVRRELANAQAALNAFQTRTHTMDVATQNQALLTQGVALDTNIRQLQMQLSEAAARYTPSHPVYAALARQLDQFERDKAGLQGQIGRLPDTQQGLFRLNRDVEVINQTYANLLDQAQQLNIARASAVGNARIVDAAGVNMDSPAWPKPLLTLAVGTAVGAVLMIALVLLRQTFRRGVEDPIDIELLGLPVYASIPFSARGRQIAGRPGLRRRDGRQRLLALRSPSDLAMEALRTLRTSLHFARMEMKNNILMIAAPSPGVGKTFVCANLAVTMAQAGQRVLLIDADMRRGTLHQAVGVRSEGGLSELISGQIQAEDAVRKVPGTESMSFISRGSVPPNPSELLMHPRFASLLKQLAKGYDVVVIDTPPVLAVTDAAVIGHQVGTCLMVVRWGLNQQREIALAKQRLEQNGVNVRGAIFNAVEKRGSGQYAYSYYDYRAIGGAAAGR</sequence>
<dbReference type="InterPro" id="IPR005702">
    <property type="entry name" value="Wzc-like_C"/>
</dbReference>
<dbReference type="InterPro" id="IPR025669">
    <property type="entry name" value="AAA_dom"/>
</dbReference>
<evidence type="ECO:0000256" key="9">
    <source>
        <dbReference type="ARBA" id="ARBA00022840"/>
    </source>
</evidence>
<keyword evidence="5 17" id="KW-0808">Transferase</keyword>
<dbReference type="GO" id="GO:0004715">
    <property type="term" value="F:non-membrane spanning protein tyrosine kinase activity"/>
    <property type="evidence" value="ECO:0007669"/>
    <property type="project" value="UniProtKB-EC"/>
</dbReference>
<evidence type="ECO:0000256" key="1">
    <source>
        <dbReference type="ARBA" id="ARBA00004429"/>
    </source>
</evidence>
<evidence type="ECO:0000256" key="5">
    <source>
        <dbReference type="ARBA" id="ARBA00022679"/>
    </source>
</evidence>
<comment type="caution">
    <text evidence="17">The sequence shown here is derived from an EMBL/GenBank/DDBJ whole genome shotgun (WGS) entry which is preliminary data.</text>
</comment>
<dbReference type="FunFam" id="3.40.50.300:FF:000527">
    <property type="entry name" value="Tyrosine-protein kinase etk"/>
    <property type="match status" value="1"/>
</dbReference>
<evidence type="ECO:0000256" key="7">
    <source>
        <dbReference type="ARBA" id="ARBA00022741"/>
    </source>
</evidence>
<dbReference type="EMBL" id="QTSU01000002">
    <property type="protein sequence ID" value="RDZ27425.1"/>
    <property type="molecule type" value="Genomic_DNA"/>
</dbReference>
<evidence type="ECO:0000256" key="4">
    <source>
        <dbReference type="ARBA" id="ARBA00022519"/>
    </source>
</evidence>
<evidence type="ECO:0000256" key="11">
    <source>
        <dbReference type="ARBA" id="ARBA00023136"/>
    </source>
</evidence>
<evidence type="ECO:0000256" key="3">
    <source>
        <dbReference type="ARBA" id="ARBA00022475"/>
    </source>
</evidence>
<dbReference type="Pfam" id="PF13614">
    <property type="entry name" value="AAA_31"/>
    <property type="match status" value="1"/>
</dbReference>
<name>A0A371K0I5_9GAMM</name>
<evidence type="ECO:0000256" key="12">
    <source>
        <dbReference type="ARBA" id="ARBA00023137"/>
    </source>
</evidence>
<accession>A0A371K0I5</accession>
<evidence type="ECO:0000313" key="17">
    <source>
        <dbReference type="EMBL" id="RDZ27425.1"/>
    </source>
</evidence>
<keyword evidence="4" id="KW-0997">Cell inner membrane</keyword>
<evidence type="ECO:0000256" key="15">
    <source>
        <dbReference type="SAM" id="Phobius"/>
    </source>
</evidence>
<keyword evidence="3" id="KW-1003">Cell membrane</keyword>
<dbReference type="GO" id="GO:0042802">
    <property type="term" value="F:identical protein binding"/>
    <property type="evidence" value="ECO:0007669"/>
    <property type="project" value="UniProtKB-ARBA"/>
</dbReference>
<reference evidence="17 18" key="1">
    <citation type="submission" date="2018-08" db="EMBL/GenBank/DDBJ databases">
        <title>Lysobacter sp. zong2l5, whole genome shotgun sequence.</title>
        <authorList>
            <person name="Zhang X."/>
            <person name="Feng G."/>
            <person name="Zhu H."/>
        </authorList>
    </citation>
    <scope>NUCLEOTIDE SEQUENCE [LARGE SCALE GENOMIC DNA]</scope>
    <source>
        <strain evidence="18">zong2l5</strain>
    </source>
</reference>
<proteinExistence type="inferred from homology"/>
<evidence type="ECO:0000256" key="6">
    <source>
        <dbReference type="ARBA" id="ARBA00022692"/>
    </source>
</evidence>
<dbReference type="InterPro" id="IPR027417">
    <property type="entry name" value="P-loop_NTPase"/>
</dbReference>
<evidence type="ECO:0000313" key="18">
    <source>
        <dbReference type="Proteomes" id="UP000264492"/>
    </source>
</evidence>
<keyword evidence="11 15" id="KW-0472">Membrane</keyword>
<keyword evidence="7" id="KW-0547">Nucleotide-binding</keyword>
<dbReference type="PANTHER" id="PTHR32309">
    <property type="entry name" value="TYROSINE-PROTEIN KINASE"/>
    <property type="match status" value="1"/>
</dbReference>
<feature type="domain" description="AAA+ ATPase" evidence="16">
    <location>
        <begin position="556"/>
        <end position="723"/>
    </location>
</feature>
<dbReference type="InterPro" id="IPR050445">
    <property type="entry name" value="Bact_polysacc_biosynth/exp"/>
</dbReference>
<feature type="coiled-coil region" evidence="14">
    <location>
        <begin position="301"/>
        <end position="328"/>
    </location>
</feature>
<dbReference type="InterPro" id="IPR003593">
    <property type="entry name" value="AAA+_ATPase"/>
</dbReference>
<dbReference type="Proteomes" id="UP000264492">
    <property type="component" value="Unassembled WGS sequence"/>
</dbReference>
<dbReference type="Pfam" id="PF23607">
    <property type="entry name" value="WZC_N"/>
    <property type="match status" value="1"/>
</dbReference>
<dbReference type="InterPro" id="IPR032807">
    <property type="entry name" value="GNVR"/>
</dbReference>
<evidence type="ECO:0000259" key="16">
    <source>
        <dbReference type="SMART" id="SM00382"/>
    </source>
</evidence>
<dbReference type="RefSeq" id="WP_115859867.1">
    <property type="nucleotide sequence ID" value="NZ_QTSU01000002.1"/>
</dbReference>
<keyword evidence="9" id="KW-0067">ATP-binding</keyword>
<evidence type="ECO:0000256" key="14">
    <source>
        <dbReference type="SAM" id="Coils"/>
    </source>
</evidence>
<comment type="subcellular location">
    <subcellularLocation>
        <location evidence="1">Cell inner membrane</location>
        <topology evidence="1">Multi-pass membrane protein</topology>
    </subcellularLocation>
</comment>